<dbReference type="AlphaFoldDB" id="A0AAW1QF83"/>
<evidence type="ECO:0000256" key="1">
    <source>
        <dbReference type="SAM" id="Coils"/>
    </source>
</evidence>
<feature type="region of interest" description="Disordered" evidence="2">
    <location>
        <begin position="412"/>
        <end position="433"/>
    </location>
</feature>
<feature type="coiled-coil region" evidence="1">
    <location>
        <begin position="131"/>
        <end position="172"/>
    </location>
</feature>
<organism evidence="3 4">
    <name type="scientific">[Myrmecia] bisecta</name>
    <dbReference type="NCBI Taxonomy" id="41462"/>
    <lineage>
        <taxon>Eukaryota</taxon>
        <taxon>Viridiplantae</taxon>
        <taxon>Chlorophyta</taxon>
        <taxon>core chlorophytes</taxon>
        <taxon>Trebouxiophyceae</taxon>
        <taxon>Trebouxiales</taxon>
        <taxon>Trebouxiaceae</taxon>
        <taxon>Myrmecia</taxon>
    </lineage>
</organism>
<keyword evidence="1" id="KW-0175">Coiled coil</keyword>
<reference evidence="3 4" key="1">
    <citation type="journal article" date="2024" name="Nat. Commun.">
        <title>Phylogenomics reveals the evolutionary origins of lichenization in chlorophyte algae.</title>
        <authorList>
            <person name="Puginier C."/>
            <person name="Libourel C."/>
            <person name="Otte J."/>
            <person name="Skaloud P."/>
            <person name="Haon M."/>
            <person name="Grisel S."/>
            <person name="Petersen M."/>
            <person name="Berrin J.G."/>
            <person name="Delaux P.M."/>
            <person name="Dal Grande F."/>
            <person name="Keller J."/>
        </authorList>
    </citation>
    <scope>NUCLEOTIDE SEQUENCE [LARGE SCALE GENOMIC DNA]</scope>
    <source>
        <strain evidence="3 4">SAG 2043</strain>
    </source>
</reference>
<feature type="region of interest" description="Disordered" evidence="2">
    <location>
        <begin position="1"/>
        <end position="50"/>
    </location>
</feature>
<proteinExistence type="predicted"/>
<evidence type="ECO:0000313" key="4">
    <source>
        <dbReference type="Proteomes" id="UP001489004"/>
    </source>
</evidence>
<keyword evidence="4" id="KW-1185">Reference proteome</keyword>
<evidence type="ECO:0000313" key="3">
    <source>
        <dbReference type="EMBL" id="KAK9819876.1"/>
    </source>
</evidence>
<gene>
    <name evidence="3" type="ORF">WJX72_003518</name>
</gene>
<protein>
    <submittedName>
        <fullName evidence="3">Uncharacterized protein</fullName>
    </submittedName>
</protein>
<comment type="caution">
    <text evidence="3">The sequence shown here is derived from an EMBL/GenBank/DDBJ whole genome shotgun (WGS) entry which is preliminary data.</text>
</comment>
<accession>A0AAW1QF83</accession>
<sequence>MPDPDSCSPRRGDDSPGGSLSFEGQEGSAEASTPVSMGKPPGQGTPLSASSIHTHESFAANPMSRQGNHAALAHNEQHAHRWQAAQNDVGQFVPHGMDQASFVAGERTALMRAFRETLPSQQALGQLFSAVQQLDGRLQQKEQQSRCLETSAAQLAASAEMLSQRMEAIENLRIPALEERIADACSSSPSQDFQATLQLLQTTVSRLADPSHQGYQPPTLASAVFHHFRWLLSTLGGYTQKALAKSDVAAMIFARKILLEPAAPEVMRGEQMVRADAPPSSSGYCWNPRTGLGALLFLAAVEASWHAHERSLRYLPKRFHPAATPSQLGLRVARLTVWSAAFVLVMVQARHACYAAADRSITGLGALFGQLNRLTSTLPGDPIVPSMEAASAPVLPDDQDLIPDVEMQPVPDASFSEDAGIKPLAGDGQSGQGGQSMAAAAVLPAVFESIEAAGASME</sequence>
<evidence type="ECO:0000256" key="2">
    <source>
        <dbReference type="SAM" id="MobiDB-lite"/>
    </source>
</evidence>
<dbReference type="Proteomes" id="UP001489004">
    <property type="component" value="Unassembled WGS sequence"/>
</dbReference>
<name>A0AAW1QF83_9CHLO</name>
<dbReference type="EMBL" id="JALJOR010000003">
    <property type="protein sequence ID" value="KAK9819876.1"/>
    <property type="molecule type" value="Genomic_DNA"/>
</dbReference>